<dbReference type="PANTHER" id="PTHR47506:SF1">
    <property type="entry name" value="HTH-TYPE TRANSCRIPTIONAL REGULATOR YJDC"/>
    <property type="match status" value="1"/>
</dbReference>
<evidence type="ECO:0000259" key="5">
    <source>
        <dbReference type="PROSITE" id="PS50977"/>
    </source>
</evidence>
<organism evidence="6 7">
    <name type="scientific">Saccharothrix hoggarensis</name>
    <dbReference type="NCBI Taxonomy" id="913853"/>
    <lineage>
        <taxon>Bacteria</taxon>
        <taxon>Bacillati</taxon>
        <taxon>Actinomycetota</taxon>
        <taxon>Actinomycetes</taxon>
        <taxon>Pseudonocardiales</taxon>
        <taxon>Pseudonocardiaceae</taxon>
        <taxon>Saccharothrix</taxon>
    </lineage>
</organism>
<dbReference type="RefSeq" id="WP_380723728.1">
    <property type="nucleotide sequence ID" value="NZ_JBHTLK010000060.1"/>
</dbReference>
<evidence type="ECO:0000313" key="6">
    <source>
        <dbReference type="EMBL" id="MFD1148297.1"/>
    </source>
</evidence>
<dbReference type="SUPFAM" id="SSF46689">
    <property type="entry name" value="Homeodomain-like"/>
    <property type="match status" value="1"/>
</dbReference>
<dbReference type="Proteomes" id="UP001597168">
    <property type="component" value="Unassembled WGS sequence"/>
</dbReference>
<evidence type="ECO:0000256" key="3">
    <source>
        <dbReference type="ARBA" id="ARBA00023163"/>
    </source>
</evidence>
<dbReference type="EMBL" id="JBHTLK010000060">
    <property type="protein sequence ID" value="MFD1148297.1"/>
    <property type="molecule type" value="Genomic_DNA"/>
</dbReference>
<evidence type="ECO:0000313" key="7">
    <source>
        <dbReference type="Proteomes" id="UP001597168"/>
    </source>
</evidence>
<evidence type="ECO:0000256" key="1">
    <source>
        <dbReference type="ARBA" id="ARBA00023015"/>
    </source>
</evidence>
<keyword evidence="2 4" id="KW-0238">DNA-binding</keyword>
<feature type="domain" description="HTH tetR-type" evidence="5">
    <location>
        <begin position="6"/>
        <end position="66"/>
    </location>
</feature>
<sequence length="206" mass="22463">MRRSAAQTREHVLGIAHELFYWNGIHAIGVDRVAAEAGVAPTTLYRLFRSKDDLVGAYVERADHYYRAWFSEATKDDGRDPRDRILAAFDELIVQVDPAVCRGCPFLMALAEFPDPELPAHRNAVATKAWMRARFGELAGQLGVAEPDALADQLALVMEGVYASVQALGIDGPARQARDLVELLLPDRASEDAVGAEARRGAPAPA</sequence>
<dbReference type="PANTHER" id="PTHR47506">
    <property type="entry name" value="TRANSCRIPTIONAL REGULATORY PROTEIN"/>
    <property type="match status" value="1"/>
</dbReference>
<dbReference type="Gene3D" id="1.10.357.10">
    <property type="entry name" value="Tetracycline Repressor, domain 2"/>
    <property type="match status" value="1"/>
</dbReference>
<evidence type="ECO:0000256" key="2">
    <source>
        <dbReference type="ARBA" id="ARBA00023125"/>
    </source>
</evidence>
<keyword evidence="3" id="KW-0804">Transcription</keyword>
<dbReference type="InterPro" id="IPR001647">
    <property type="entry name" value="HTH_TetR"/>
</dbReference>
<dbReference type="SUPFAM" id="SSF48498">
    <property type="entry name" value="Tetracyclin repressor-like, C-terminal domain"/>
    <property type="match status" value="1"/>
</dbReference>
<feature type="DNA-binding region" description="H-T-H motif" evidence="4">
    <location>
        <begin position="29"/>
        <end position="48"/>
    </location>
</feature>
<evidence type="ECO:0000256" key="4">
    <source>
        <dbReference type="PROSITE-ProRule" id="PRU00335"/>
    </source>
</evidence>
<proteinExistence type="predicted"/>
<dbReference type="InterPro" id="IPR036271">
    <property type="entry name" value="Tet_transcr_reg_TetR-rel_C_sf"/>
</dbReference>
<comment type="caution">
    <text evidence="6">The sequence shown here is derived from an EMBL/GenBank/DDBJ whole genome shotgun (WGS) entry which is preliminary data.</text>
</comment>
<dbReference type="PROSITE" id="PS50977">
    <property type="entry name" value="HTH_TETR_2"/>
    <property type="match status" value="1"/>
</dbReference>
<accession>A0ABW3QU79</accession>
<dbReference type="InterPro" id="IPR009057">
    <property type="entry name" value="Homeodomain-like_sf"/>
</dbReference>
<protein>
    <submittedName>
        <fullName evidence="6">TetR/AcrR family transcriptional regulator</fullName>
    </submittedName>
</protein>
<keyword evidence="7" id="KW-1185">Reference proteome</keyword>
<dbReference type="PRINTS" id="PR00455">
    <property type="entry name" value="HTHTETR"/>
</dbReference>
<dbReference type="Pfam" id="PF00440">
    <property type="entry name" value="TetR_N"/>
    <property type="match status" value="1"/>
</dbReference>
<gene>
    <name evidence="6" type="ORF">ACFQ3T_14290</name>
</gene>
<reference evidence="7" key="1">
    <citation type="journal article" date="2019" name="Int. J. Syst. Evol. Microbiol.">
        <title>The Global Catalogue of Microorganisms (GCM) 10K type strain sequencing project: providing services to taxonomists for standard genome sequencing and annotation.</title>
        <authorList>
            <consortium name="The Broad Institute Genomics Platform"/>
            <consortium name="The Broad Institute Genome Sequencing Center for Infectious Disease"/>
            <person name="Wu L."/>
            <person name="Ma J."/>
        </authorList>
    </citation>
    <scope>NUCLEOTIDE SEQUENCE [LARGE SCALE GENOMIC DNA]</scope>
    <source>
        <strain evidence="7">CCUG 60214</strain>
    </source>
</reference>
<keyword evidence="1" id="KW-0805">Transcription regulation</keyword>
<name>A0ABW3QU79_9PSEU</name>